<feature type="region of interest" description="Disordered" evidence="1">
    <location>
        <begin position="269"/>
        <end position="288"/>
    </location>
</feature>
<feature type="compositionally biased region" description="Low complexity" evidence="1">
    <location>
        <begin position="1108"/>
        <end position="1127"/>
    </location>
</feature>
<feature type="region of interest" description="Disordered" evidence="1">
    <location>
        <begin position="711"/>
        <end position="736"/>
    </location>
</feature>
<feature type="region of interest" description="Disordered" evidence="1">
    <location>
        <begin position="817"/>
        <end position="862"/>
    </location>
</feature>
<feature type="compositionally biased region" description="Low complexity" evidence="1">
    <location>
        <begin position="651"/>
        <end position="660"/>
    </location>
</feature>
<feature type="region of interest" description="Disordered" evidence="1">
    <location>
        <begin position="557"/>
        <end position="595"/>
    </location>
</feature>
<dbReference type="EMBL" id="JAFIQS010000018">
    <property type="protein sequence ID" value="KAG5162713.1"/>
    <property type="molecule type" value="Genomic_DNA"/>
</dbReference>
<dbReference type="AlphaFoldDB" id="A0A8H7XLE0"/>
<name>A0A8H7XLE0_PSICU</name>
<accession>A0A8H7XLE0</accession>
<organism evidence="2">
    <name type="scientific">Psilocybe cubensis</name>
    <name type="common">Psychedelic mushroom</name>
    <name type="synonym">Stropharia cubensis</name>
    <dbReference type="NCBI Taxonomy" id="181762"/>
    <lineage>
        <taxon>Eukaryota</taxon>
        <taxon>Fungi</taxon>
        <taxon>Dikarya</taxon>
        <taxon>Basidiomycota</taxon>
        <taxon>Agaricomycotina</taxon>
        <taxon>Agaricomycetes</taxon>
        <taxon>Agaricomycetidae</taxon>
        <taxon>Agaricales</taxon>
        <taxon>Agaricineae</taxon>
        <taxon>Strophariaceae</taxon>
        <taxon>Psilocybe</taxon>
    </lineage>
</organism>
<comment type="caution">
    <text evidence="2">The sequence shown here is derived from an EMBL/GenBank/DDBJ whole genome shotgun (WGS) entry which is preliminary data.</text>
</comment>
<feature type="compositionally biased region" description="Polar residues" evidence="1">
    <location>
        <begin position="825"/>
        <end position="839"/>
    </location>
</feature>
<sequence>MPESNGYLAPHPPSLFPSSEKQAFSGSTNSFSSSSSSASASYFDRHSHGSSTSAYATDITPPITPTYSNFDIELKPGTVASAGPFRDERSLQDHLTAEHLNNSILRPIVTLEDDTVYKSDSEDDSGVFDAVASFRTRLLNSKQTVTSQRALRIMDSRTSSAEGMATKDKDFVEAPPSVSSASKMEGGSEEEEFVLPHDWENIYDQGMAAIWKEFKESVYGFNPQDPEPQNLPLPYANRSEPNSRSNDFPIFDRDSDVGHQLGRDNIPRGMVFERLPPTPQAPAKPKIRPVESEWDVSSLCLGTPSYVSGSSFPMSLIPFVAAQHASDVTPSPTTNNDASCLSLCDGPSFESSASISTSLLSPAQQDTSPILSPAIFNESYAQGNVPVVSSPAPVSRLMFATRREHRSFPVALTGENLDMAAIIRLEIATNTDPRPQHLPQPNHGHYVAHGLPVTNAQQQQTIPPMDINSYPSFYDHSFNDSTMPESHSYQQFMIIASNCYDELTPEEENQYEYPNAIYQFLTRRPDFLQVKNVAKSPSPSTLSPLVGLGLGSLTDGAVRPSSSITRLEDEPKGVAGDSKKPAVGIRQAEHSSPHVDMSAGQCTAEIEPMGVLSCLQAMQSRMSVSLRGRREQQKVLEGPNGDHNVPHRQSSESGQSSSSSVDMAYIADDESVVMPVAATSELHLRSQNRTESCSSGPNLRASFMANPLEAGAGNVVSEPHGAPSGSTTSLERPSLDLVSSRRQLLLNSSKRLSRFFRSSPSGSSAFMSSAPVSSSAAASTLDPTDLASTIANTSAVTHPITSTIAALSLNHPSDSLSHGFETATEPFSGNVSRDTTSDLLGTLPKPSGHEPPLMDTVLSSPEHPSFLSRVSPLHQLARSLRSTHHLARPRANDGSPASSYSYNAQNSDVSNLGLTAFVLTPENDPRSPCSLSAEYFHSDSYVLGCESALPPTDHSARISSSASTDRVVAIPSSSSGGLAPSKSMDLEALGIGRPSGMLVTSVSTMSTAEECQNLAELASAPSPAADDLQNSGSDDTDLVIVSPQPSGSPTTPRLFFKVPRFAKRRLYDIPEQRTPSPTSSAHRIRTRTPTPHSKLLLARQPSESRKWSGGSVLRRLRSSSRVSPGPLFTNRKGSNEDGNGSNEDPTGDIVPDTRDNSGTSSQGDNVPALPAAKSTNRLRRYFNKITRKAVSVFPKRSRSSTAPPSQLLSPGFIENFDVPQPSFGVFRNTSDGRTGPSSRKLQVLF</sequence>
<gene>
    <name evidence="2" type="ORF">JR316_012601</name>
</gene>
<proteinExistence type="predicted"/>
<feature type="compositionally biased region" description="Low complexity" evidence="1">
    <location>
        <begin position="1019"/>
        <end position="1028"/>
    </location>
</feature>
<feature type="compositionally biased region" description="Low complexity" evidence="1">
    <location>
        <begin position="23"/>
        <end position="42"/>
    </location>
</feature>
<feature type="region of interest" description="Disordered" evidence="1">
    <location>
        <begin position="635"/>
        <end position="661"/>
    </location>
</feature>
<feature type="compositionally biased region" description="Polar residues" evidence="1">
    <location>
        <begin position="1227"/>
        <end position="1245"/>
    </location>
</feature>
<feature type="region of interest" description="Disordered" evidence="1">
    <location>
        <begin position="1226"/>
        <end position="1245"/>
    </location>
</feature>
<protein>
    <submittedName>
        <fullName evidence="2">Uncharacterized protein</fullName>
    </submittedName>
</protein>
<evidence type="ECO:0000256" key="1">
    <source>
        <dbReference type="SAM" id="MobiDB-lite"/>
    </source>
</evidence>
<feature type="region of interest" description="Disordered" evidence="1">
    <location>
        <begin position="885"/>
        <end position="905"/>
    </location>
</feature>
<feature type="compositionally biased region" description="Polar residues" evidence="1">
    <location>
        <begin position="1073"/>
        <end position="1091"/>
    </location>
</feature>
<feature type="region of interest" description="Disordered" evidence="1">
    <location>
        <begin position="239"/>
        <end position="258"/>
    </location>
</feature>
<feature type="region of interest" description="Disordered" evidence="1">
    <location>
        <begin position="1019"/>
        <end position="1053"/>
    </location>
</feature>
<evidence type="ECO:0000313" key="2">
    <source>
        <dbReference type="EMBL" id="KAG5162713.1"/>
    </source>
</evidence>
<dbReference type="OrthoDB" id="3060630at2759"/>
<feature type="compositionally biased region" description="Polar residues" evidence="1">
    <location>
        <begin position="895"/>
        <end position="905"/>
    </location>
</feature>
<feature type="compositionally biased region" description="Basic and acidic residues" evidence="1">
    <location>
        <begin position="566"/>
        <end position="580"/>
    </location>
</feature>
<reference evidence="2" key="1">
    <citation type="submission" date="2021-02" db="EMBL/GenBank/DDBJ databases">
        <title>Psilocybe cubensis genome.</title>
        <authorList>
            <person name="Mckernan K.J."/>
            <person name="Crawford S."/>
            <person name="Trippe A."/>
            <person name="Kane L.T."/>
            <person name="Mclaughlin S."/>
        </authorList>
    </citation>
    <scope>NUCLEOTIDE SEQUENCE [LARGE SCALE GENOMIC DNA]</scope>
    <source>
        <strain evidence="2">MGC-MH-2018</strain>
    </source>
</reference>
<feature type="region of interest" description="Disordered" evidence="1">
    <location>
        <begin position="1066"/>
        <end position="1175"/>
    </location>
</feature>
<feature type="region of interest" description="Disordered" evidence="1">
    <location>
        <begin position="157"/>
        <end position="188"/>
    </location>
</feature>
<feature type="region of interest" description="Disordered" evidence="1">
    <location>
        <begin position="1"/>
        <end position="43"/>
    </location>
</feature>